<dbReference type="RefSeq" id="WP_123871636.1">
    <property type="nucleotide sequence ID" value="NZ_CP033931.1"/>
</dbReference>
<keyword evidence="2" id="KW-1185">Reference proteome</keyword>
<proteinExistence type="predicted"/>
<dbReference type="Proteomes" id="UP000271193">
    <property type="component" value="Chromosome"/>
</dbReference>
<dbReference type="KEGG" id="cben:EG339_20085"/>
<evidence type="ECO:0000313" key="1">
    <source>
        <dbReference type="EMBL" id="AZB26721.1"/>
    </source>
</evidence>
<organism evidence="1 2">
    <name type="scientific">Chryseobacterium bernardetii</name>
    <dbReference type="NCBI Taxonomy" id="1241978"/>
    <lineage>
        <taxon>Bacteria</taxon>
        <taxon>Pseudomonadati</taxon>
        <taxon>Bacteroidota</taxon>
        <taxon>Flavobacteriia</taxon>
        <taxon>Flavobacteriales</taxon>
        <taxon>Weeksellaceae</taxon>
        <taxon>Chryseobacterium group</taxon>
        <taxon>Chryseobacterium</taxon>
    </lineage>
</organism>
<reference evidence="2" key="1">
    <citation type="submission" date="2018-11" db="EMBL/GenBank/DDBJ databases">
        <title>Proposal to divide the Flavobacteriaceae and reorganize its genera based on Amino Acid Identity values calculated from whole genome sequences.</title>
        <authorList>
            <person name="Nicholson A.C."/>
            <person name="Gulvik C.A."/>
            <person name="Whitney A.M."/>
            <person name="Humrighouse B.W."/>
            <person name="Bell M."/>
            <person name="Holmes B."/>
            <person name="Steigerwalt A.G."/>
            <person name="Villarma A."/>
            <person name="Sheth M."/>
            <person name="Batra D."/>
            <person name="Pryor J."/>
            <person name="Bernardet J.-F."/>
            <person name="Hugo C."/>
            <person name="Kampfer P."/>
            <person name="Newman J."/>
            <person name="McQuiston J.R."/>
        </authorList>
    </citation>
    <scope>NUCLEOTIDE SEQUENCE [LARGE SCALE GENOMIC DNA]</scope>
    <source>
        <strain evidence="2">G0229</strain>
    </source>
</reference>
<accession>A0A3G6TVV5</accession>
<dbReference type="OrthoDB" id="1345111at2"/>
<dbReference type="AlphaFoldDB" id="A0A3G6TVV5"/>
<sequence>MKNLFLFCIILVFGFYKSQIGINTPIPKATLDVEGKAASSNTADGFIPPRLTGDQLKAKDNVYSTNQTGSIVYVTAATNSPSAKTINVTAIGYYYFDGAIWKSLVTPGSGGTVVGYSALVYGNSVPWTVDNTITTFDISQGSGNLASWRTNNTTLTVPANQGGTYIISYTAGLLINGSVPNTYSFMAYPAKNGTQIGNRSTTAVPGGSTNYSNETVSNTWSVIVDLVPGDQIQMRGFTYLASGTPTSFRVVRLSLEKVN</sequence>
<name>A0A3G6TVV5_9FLAO</name>
<protein>
    <submittedName>
        <fullName evidence="1">Uncharacterized protein</fullName>
    </submittedName>
</protein>
<evidence type="ECO:0000313" key="2">
    <source>
        <dbReference type="Proteomes" id="UP000271193"/>
    </source>
</evidence>
<gene>
    <name evidence="1" type="ORF">EG339_20085</name>
</gene>
<dbReference type="EMBL" id="CP033932">
    <property type="protein sequence ID" value="AZB26721.1"/>
    <property type="molecule type" value="Genomic_DNA"/>
</dbReference>
<dbReference type="GeneID" id="99067110"/>